<sequence>MQNAIPGFSSTGNFPFNNGIFIEAGFTPSRIIDRCLDENLTELPCVPVSAVSLGISLSGMRSIPPKIAKTLYTDRKSERVYIDSRNRINKTIRNSYQHSGSHLH</sequence>
<protein>
    <submittedName>
        <fullName evidence="1">Uncharacterized protein</fullName>
    </submittedName>
</protein>
<accession>A0ABQ9HC08</accession>
<evidence type="ECO:0000313" key="1">
    <source>
        <dbReference type="EMBL" id="KAJ8881721.1"/>
    </source>
</evidence>
<keyword evidence="2" id="KW-1185">Reference proteome</keyword>
<organism evidence="1 2">
    <name type="scientific">Dryococelus australis</name>
    <dbReference type="NCBI Taxonomy" id="614101"/>
    <lineage>
        <taxon>Eukaryota</taxon>
        <taxon>Metazoa</taxon>
        <taxon>Ecdysozoa</taxon>
        <taxon>Arthropoda</taxon>
        <taxon>Hexapoda</taxon>
        <taxon>Insecta</taxon>
        <taxon>Pterygota</taxon>
        <taxon>Neoptera</taxon>
        <taxon>Polyneoptera</taxon>
        <taxon>Phasmatodea</taxon>
        <taxon>Verophasmatodea</taxon>
        <taxon>Anareolatae</taxon>
        <taxon>Phasmatidae</taxon>
        <taxon>Eurycanthinae</taxon>
        <taxon>Dryococelus</taxon>
    </lineage>
</organism>
<evidence type="ECO:0000313" key="2">
    <source>
        <dbReference type="Proteomes" id="UP001159363"/>
    </source>
</evidence>
<proteinExistence type="predicted"/>
<comment type="caution">
    <text evidence="1">The sequence shown here is derived from an EMBL/GenBank/DDBJ whole genome shotgun (WGS) entry which is preliminary data.</text>
</comment>
<dbReference type="EMBL" id="JARBHB010000006">
    <property type="protein sequence ID" value="KAJ8881721.1"/>
    <property type="molecule type" value="Genomic_DNA"/>
</dbReference>
<name>A0ABQ9HC08_9NEOP</name>
<reference evidence="1 2" key="1">
    <citation type="submission" date="2023-02" db="EMBL/GenBank/DDBJ databases">
        <title>LHISI_Scaffold_Assembly.</title>
        <authorList>
            <person name="Stuart O.P."/>
            <person name="Cleave R."/>
            <person name="Magrath M.J.L."/>
            <person name="Mikheyev A.S."/>
        </authorList>
    </citation>
    <scope>NUCLEOTIDE SEQUENCE [LARGE SCALE GENOMIC DNA]</scope>
    <source>
        <strain evidence="1">Daus_M_001</strain>
        <tissue evidence="1">Leg muscle</tissue>
    </source>
</reference>
<gene>
    <name evidence="1" type="ORF">PR048_018207</name>
</gene>
<dbReference type="Proteomes" id="UP001159363">
    <property type="component" value="Chromosome 5"/>
</dbReference>